<dbReference type="SMART" id="SM00355">
    <property type="entry name" value="ZnF_C2H2"/>
    <property type="match status" value="3"/>
</dbReference>
<dbReference type="Pfam" id="PF12874">
    <property type="entry name" value="zf-met"/>
    <property type="match status" value="1"/>
</dbReference>
<feature type="domain" description="C2H2-type" evidence="12">
    <location>
        <begin position="329"/>
        <end position="356"/>
    </location>
</feature>
<feature type="domain" description="C2H2-type" evidence="12">
    <location>
        <begin position="357"/>
        <end position="384"/>
    </location>
</feature>
<dbReference type="SUPFAM" id="SSF63825">
    <property type="entry name" value="YWTD domain"/>
    <property type="match status" value="1"/>
</dbReference>
<dbReference type="FunFam" id="3.30.160.60:FF:001156">
    <property type="entry name" value="Zinc finger protein 407"/>
    <property type="match status" value="1"/>
</dbReference>
<evidence type="ECO:0000256" key="6">
    <source>
        <dbReference type="ARBA" id="ARBA00022833"/>
    </source>
</evidence>
<dbReference type="Pfam" id="PF00096">
    <property type="entry name" value="zf-C2H2"/>
    <property type="match status" value="2"/>
</dbReference>
<dbReference type="GO" id="GO:0005634">
    <property type="term" value="C:nucleus"/>
    <property type="evidence" value="ECO:0007669"/>
    <property type="project" value="UniProtKB-SubCell"/>
</dbReference>
<dbReference type="PANTHER" id="PTHR24394">
    <property type="entry name" value="ZINC FINGER PROTEIN"/>
    <property type="match status" value="1"/>
</dbReference>
<reference evidence="13" key="1">
    <citation type="journal article" date="2019" name="bioRxiv">
        <title>The Genome of the Zebra Mussel, Dreissena polymorpha: A Resource for Invasive Species Research.</title>
        <authorList>
            <person name="McCartney M.A."/>
            <person name="Auch B."/>
            <person name="Kono T."/>
            <person name="Mallez S."/>
            <person name="Zhang Y."/>
            <person name="Obille A."/>
            <person name="Becker A."/>
            <person name="Abrahante J.E."/>
            <person name="Garbe J."/>
            <person name="Badalamenti J.P."/>
            <person name="Herman A."/>
            <person name="Mangelson H."/>
            <person name="Liachko I."/>
            <person name="Sullivan S."/>
            <person name="Sone E.D."/>
            <person name="Koren S."/>
            <person name="Silverstein K.A.T."/>
            <person name="Beckman K.B."/>
            <person name="Gohl D.M."/>
        </authorList>
    </citation>
    <scope>NUCLEOTIDE SEQUENCE</scope>
    <source>
        <strain evidence="13">Duluth1</strain>
        <tissue evidence="13">Whole animal</tissue>
    </source>
</reference>
<keyword evidence="10" id="KW-0539">Nucleus</keyword>
<proteinExistence type="inferred from homology"/>
<evidence type="ECO:0000256" key="7">
    <source>
        <dbReference type="ARBA" id="ARBA00023015"/>
    </source>
</evidence>
<evidence type="ECO:0000313" key="13">
    <source>
        <dbReference type="EMBL" id="KAH3874435.1"/>
    </source>
</evidence>
<keyword evidence="6" id="KW-0862">Zinc</keyword>
<dbReference type="PROSITE" id="PS00028">
    <property type="entry name" value="ZINC_FINGER_C2H2_1"/>
    <property type="match status" value="2"/>
</dbReference>
<dbReference type="Proteomes" id="UP000828390">
    <property type="component" value="Unassembled WGS sequence"/>
</dbReference>
<dbReference type="Gene3D" id="3.30.160.60">
    <property type="entry name" value="Classic Zinc Finger"/>
    <property type="match status" value="3"/>
</dbReference>
<keyword evidence="7" id="KW-0805">Transcription regulation</keyword>
<evidence type="ECO:0000256" key="4">
    <source>
        <dbReference type="ARBA" id="ARBA00022737"/>
    </source>
</evidence>
<comment type="subcellular location">
    <subcellularLocation>
        <location evidence="1">Nucleus</location>
    </subcellularLocation>
</comment>
<evidence type="ECO:0000256" key="3">
    <source>
        <dbReference type="ARBA" id="ARBA00022723"/>
    </source>
</evidence>
<dbReference type="InterPro" id="IPR036236">
    <property type="entry name" value="Znf_C2H2_sf"/>
</dbReference>
<evidence type="ECO:0000256" key="8">
    <source>
        <dbReference type="ARBA" id="ARBA00023125"/>
    </source>
</evidence>
<evidence type="ECO:0000313" key="14">
    <source>
        <dbReference type="Proteomes" id="UP000828390"/>
    </source>
</evidence>
<dbReference type="AlphaFoldDB" id="A0A9D4ME10"/>
<keyword evidence="9" id="KW-0804">Transcription</keyword>
<keyword evidence="3" id="KW-0479">Metal-binding</keyword>
<accession>A0A9D4ME10</accession>
<gene>
    <name evidence="13" type="ORF">DPMN_037679</name>
</gene>
<comment type="similarity">
    <text evidence="2">Belongs to the krueppel C2H2-type zinc-finger protein family.</text>
</comment>
<dbReference type="PANTHER" id="PTHR24394:SF29">
    <property type="entry name" value="MYONEURIN"/>
    <property type="match status" value="1"/>
</dbReference>
<evidence type="ECO:0000256" key="5">
    <source>
        <dbReference type="ARBA" id="ARBA00022771"/>
    </source>
</evidence>
<dbReference type="PROSITE" id="PS50157">
    <property type="entry name" value="ZINC_FINGER_C2H2_2"/>
    <property type="match status" value="3"/>
</dbReference>
<protein>
    <recommendedName>
        <fullName evidence="12">C2H2-type domain-containing protein</fullName>
    </recommendedName>
</protein>
<dbReference type="SUPFAM" id="SSF57667">
    <property type="entry name" value="beta-beta-alpha zinc fingers"/>
    <property type="match status" value="2"/>
</dbReference>
<evidence type="ECO:0000259" key="12">
    <source>
        <dbReference type="PROSITE" id="PS50157"/>
    </source>
</evidence>
<evidence type="ECO:0000256" key="11">
    <source>
        <dbReference type="PROSITE-ProRule" id="PRU00042"/>
    </source>
</evidence>
<reference evidence="13" key="2">
    <citation type="submission" date="2020-11" db="EMBL/GenBank/DDBJ databases">
        <authorList>
            <person name="McCartney M.A."/>
            <person name="Auch B."/>
            <person name="Kono T."/>
            <person name="Mallez S."/>
            <person name="Becker A."/>
            <person name="Gohl D.M."/>
            <person name="Silverstein K.A.T."/>
            <person name="Koren S."/>
            <person name="Bechman K.B."/>
            <person name="Herman A."/>
            <person name="Abrahante J.E."/>
            <person name="Garbe J."/>
        </authorList>
    </citation>
    <scope>NUCLEOTIDE SEQUENCE</scope>
    <source>
        <strain evidence="13">Duluth1</strain>
        <tissue evidence="13">Whole animal</tissue>
    </source>
</reference>
<dbReference type="GO" id="GO:0003677">
    <property type="term" value="F:DNA binding"/>
    <property type="evidence" value="ECO:0007669"/>
    <property type="project" value="UniProtKB-KW"/>
</dbReference>
<keyword evidence="14" id="KW-1185">Reference proteome</keyword>
<dbReference type="GO" id="GO:0008270">
    <property type="term" value="F:zinc ion binding"/>
    <property type="evidence" value="ECO:0007669"/>
    <property type="project" value="UniProtKB-KW"/>
</dbReference>
<comment type="caution">
    <text evidence="13">The sequence shown here is derived from an EMBL/GenBank/DDBJ whole genome shotgun (WGS) entry which is preliminary data.</text>
</comment>
<evidence type="ECO:0000256" key="2">
    <source>
        <dbReference type="ARBA" id="ARBA00006991"/>
    </source>
</evidence>
<dbReference type="FunFam" id="3.30.160.60:FF:000446">
    <property type="entry name" value="Zinc finger protein"/>
    <property type="match status" value="1"/>
</dbReference>
<keyword evidence="5 11" id="KW-0863">Zinc-finger</keyword>
<feature type="domain" description="C2H2-type" evidence="12">
    <location>
        <begin position="385"/>
        <end position="410"/>
    </location>
</feature>
<evidence type="ECO:0000256" key="9">
    <source>
        <dbReference type="ARBA" id="ARBA00023163"/>
    </source>
</evidence>
<evidence type="ECO:0000256" key="10">
    <source>
        <dbReference type="ARBA" id="ARBA00023242"/>
    </source>
</evidence>
<keyword evidence="4" id="KW-0677">Repeat</keyword>
<dbReference type="EMBL" id="JAIWYP010000002">
    <property type="protein sequence ID" value="KAH3874435.1"/>
    <property type="molecule type" value="Genomic_DNA"/>
</dbReference>
<sequence length="410" mass="46206">MLDISEKEKVLEHHANAVKDTIQEIRKETVRLIDAMQEETFDAVDMLKSSLANDLLVRKKQCAYYHFQFNSIYNALAMDTVDDATTFIGLTKGKTLLPRARILSKASEDDLEAVLNFNLILKSLESYQNTKTSSTHSNLKLLDKSFQHLTQCPLPSPPLDMKAALYRYTLDGKNVELFYKDDKADKKVTISRCAISLDGQFVYVIGPDYQGLILLDIEGNKLTFVKHDALISPRGLHVAFGGQVLVCGTGSNIVMQLDRELISSMSDFDNGTQDYVACQTVKILPNVASVTVTMVPVRSMSDCDNGTSKKLVILWQLYRCSIHGVEKPFPCEQCGKKFSTKDDLNRHVRREVAAKQFTCSICNATLREKIDLQAHLATHNGEKNFACDMCEKRYRHRSSLSKHRSAKHRA</sequence>
<name>A0A9D4ME10_DREPO</name>
<dbReference type="InterPro" id="IPR013087">
    <property type="entry name" value="Znf_C2H2_type"/>
</dbReference>
<keyword evidence="8" id="KW-0238">DNA-binding</keyword>
<dbReference type="GO" id="GO:0000981">
    <property type="term" value="F:DNA-binding transcription factor activity, RNA polymerase II-specific"/>
    <property type="evidence" value="ECO:0007669"/>
    <property type="project" value="TreeGrafter"/>
</dbReference>
<organism evidence="13 14">
    <name type="scientific">Dreissena polymorpha</name>
    <name type="common">Zebra mussel</name>
    <name type="synonym">Mytilus polymorpha</name>
    <dbReference type="NCBI Taxonomy" id="45954"/>
    <lineage>
        <taxon>Eukaryota</taxon>
        <taxon>Metazoa</taxon>
        <taxon>Spiralia</taxon>
        <taxon>Lophotrochozoa</taxon>
        <taxon>Mollusca</taxon>
        <taxon>Bivalvia</taxon>
        <taxon>Autobranchia</taxon>
        <taxon>Heteroconchia</taxon>
        <taxon>Euheterodonta</taxon>
        <taxon>Imparidentia</taxon>
        <taxon>Neoheterodontei</taxon>
        <taxon>Myida</taxon>
        <taxon>Dreissenoidea</taxon>
        <taxon>Dreissenidae</taxon>
        <taxon>Dreissena</taxon>
    </lineage>
</organism>
<evidence type="ECO:0000256" key="1">
    <source>
        <dbReference type="ARBA" id="ARBA00004123"/>
    </source>
</evidence>